<dbReference type="RefSeq" id="WP_229591624.1">
    <property type="nucleotide sequence ID" value="NZ_AP024485.1"/>
</dbReference>
<dbReference type="PROSITE" id="PS00533">
    <property type="entry name" value="PORPHOBILINOGEN_DEAM"/>
    <property type="match status" value="1"/>
</dbReference>
<comment type="function">
    <text evidence="1 8">Tetrapolymerization of the monopyrrole PBG into the hydroxymethylbilane pre-uroporphyrinogen in several discrete steps.</text>
</comment>
<feature type="modified residue" description="S-(dipyrrolylmethanemethyl)cysteine" evidence="8">
    <location>
        <position position="240"/>
    </location>
</feature>
<name>A0ABN6EVW0_9BACT</name>
<keyword evidence="5 8" id="KW-0808">Transferase</keyword>
<comment type="subunit">
    <text evidence="4 8">Monomer.</text>
</comment>
<evidence type="ECO:0000259" key="9">
    <source>
        <dbReference type="Pfam" id="PF01379"/>
    </source>
</evidence>
<evidence type="ECO:0000256" key="4">
    <source>
        <dbReference type="ARBA" id="ARBA00011245"/>
    </source>
</evidence>
<evidence type="ECO:0000256" key="2">
    <source>
        <dbReference type="ARBA" id="ARBA00004735"/>
    </source>
</evidence>
<keyword evidence="12" id="KW-1185">Reference proteome</keyword>
<dbReference type="InterPro" id="IPR000860">
    <property type="entry name" value="HemC"/>
</dbReference>
<evidence type="ECO:0000256" key="5">
    <source>
        <dbReference type="ARBA" id="ARBA00022679"/>
    </source>
</evidence>
<organism evidence="11 12">
    <name type="scientific">Pseudodesulfovibrio sediminis</name>
    <dbReference type="NCBI Taxonomy" id="2810563"/>
    <lineage>
        <taxon>Bacteria</taxon>
        <taxon>Pseudomonadati</taxon>
        <taxon>Thermodesulfobacteriota</taxon>
        <taxon>Desulfovibrionia</taxon>
        <taxon>Desulfovibrionales</taxon>
        <taxon>Desulfovibrionaceae</taxon>
    </lineage>
</organism>
<dbReference type="EMBL" id="AP024485">
    <property type="protein sequence ID" value="BCS89658.1"/>
    <property type="molecule type" value="Genomic_DNA"/>
</dbReference>
<evidence type="ECO:0000313" key="11">
    <source>
        <dbReference type="EMBL" id="BCS89658.1"/>
    </source>
</evidence>
<dbReference type="NCBIfam" id="TIGR00212">
    <property type="entry name" value="hemC"/>
    <property type="match status" value="1"/>
</dbReference>
<dbReference type="PANTHER" id="PTHR11557:SF0">
    <property type="entry name" value="PORPHOBILINOGEN DEAMINASE"/>
    <property type="match status" value="1"/>
</dbReference>
<comment type="catalytic activity">
    <reaction evidence="7 8">
        <text>4 porphobilinogen + H2O = hydroxymethylbilane + 4 NH4(+)</text>
        <dbReference type="Rhea" id="RHEA:13185"/>
        <dbReference type="ChEBI" id="CHEBI:15377"/>
        <dbReference type="ChEBI" id="CHEBI:28938"/>
        <dbReference type="ChEBI" id="CHEBI:57845"/>
        <dbReference type="ChEBI" id="CHEBI:58126"/>
        <dbReference type="EC" id="2.5.1.61"/>
    </reaction>
</comment>
<dbReference type="Proteomes" id="UP001053296">
    <property type="component" value="Chromosome"/>
</dbReference>
<dbReference type="InterPro" id="IPR022419">
    <property type="entry name" value="Porphobilin_deaminase_cofac_BS"/>
</dbReference>
<sequence>MKKLTIATRGSALALWQANHIKDCLETEHPGLTVELLKIKTKGDKILDVPLAKVGGKGLFVKEIEEALLDGRAQLAVHSMKDVPTELPEGLEVSIIPEREESTDSLLSVKYDGLKGLPQGAVVGTSSLRRQSQLATLRPDLKIESLRGNLDTRVNKLLNGEFDAIVVATAGLNRLKLSAPKMEILGPPDFLPAVAQGALGIEFHADNQEVRDMLAFLDHTQTKYQVMAERGFLTGLDGGCQVPIAAWSEIEGDQIRLTGFVADVDGSRPIRKMVEGHVDNAWDVGMILAGQVLEAGGKAILDEVYARESK</sequence>
<keyword evidence="6 8" id="KW-0627">Porphyrin biosynthesis</keyword>
<evidence type="ECO:0000256" key="8">
    <source>
        <dbReference type="HAMAP-Rule" id="MF_00260"/>
    </source>
</evidence>
<accession>A0ABN6EVW0</accession>
<comment type="cofactor">
    <cofactor evidence="8">
        <name>dipyrromethane</name>
        <dbReference type="ChEBI" id="CHEBI:60342"/>
    </cofactor>
    <text evidence="8">Binds 1 dipyrromethane group covalently.</text>
</comment>
<feature type="domain" description="Porphobilinogen deaminase C-terminal" evidence="10">
    <location>
        <begin position="225"/>
        <end position="292"/>
    </location>
</feature>
<reference evidence="11" key="1">
    <citation type="journal article" date="2022" name="Arch. Microbiol.">
        <title>Pseudodesulfovibrio sediminis sp. nov., a mesophilic and neutrophilic sulfate-reducing bacterium isolated from sediment of a brackish lake.</title>
        <authorList>
            <person name="Takahashi A."/>
            <person name="Kojima H."/>
            <person name="Watanabe M."/>
            <person name="Fukui M."/>
        </authorList>
    </citation>
    <scope>NUCLEOTIDE SEQUENCE</scope>
    <source>
        <strain evidence="11">SF6</strain>
    </source>
</reference>
<dbReference type="Pfam" id="PF03900">
    <property type="entry name" value="Porphobil_deamC"/>
    <property type="match status" value="1"/>
</dbReference>
<comment type="pathway">
    <text evidence="2">Porphyrin-containing compound metabolism; protoporphyrin-IX biosynthesis; coproporphyrinogen-III from 5-aminolevulinate: step 2/4.</text>
</comment>
<dbReference type="Gene3D" id="3.40.190.10">
    <property type="entry name" value="Periplasmic binding protein-like II"/>
    <property type="match status" value="2"/>
</dbReference>
<evidence type="ECO:0000259" key="10">
    <source>
        <dbReference type="Pfam" id="PF03900"/>
    </source>
</evidence>
<dbReference type="PANTHER" id="PTHR11557">
    <property type="entry name" value="PORPHOBILINOGEN DEAMINASE"/>
    <property type="match status" value="1"/>
</dbReference>
<evidence type="ECO:0000256" key="7">
    <source>
        <dbReference type="ARBA" id="ARBA00048169"/>
    </source>
</evidence>
<dbReference type="PIRSF" id="PIRSF001438">
    <property type="entry name" value="4pyrrol_synth_OHMeBilane_synth"/>
    <property type="match status" value="1"/>
</dbReference>
<dbReference type="InterPro" id="IPR022418">
    <property type="entry name" value="Porphobilinogen_deaminase_C"/>
</dbReference>
<dbReference type="SUPFAM" id="SSF53850">
    <property type="entry name" value="Periplasmic binding protein-like II"/>
    <property type="match status" value="1"/>
</dbReference>
<evidence type="ECO:0000256" key="6">
    <source>
        <dbReference type="ARBA" id="ARBA00023244"/>
    </source>
</evidence>
<dbReference type="InterPro" id="IPR036803">
    <property type="entry name" value="Porphobilinogen_deaminase_C_sf"/>
</dbReference>
<dbReference type="PRINTS" id="PR00151">
    <property type="entry name" value="PORPHBDMNASE"/>
</dbReference>
<dbReference type="EC" id="2.5.1.61" evidence="8"/>
<evidence type="ECO:0000256" key="1">
    <source>
        <dbReference type="ARBA" id="ARBA00002869"/>
    </source>
</evidence>
<feature type="domain" description="Porphobilinogen deaminase N-terminal" evidence="9">
    <location>
        <begin position="4"/>
        <end position="211"/>
    </location>
</feature>
<dbReference type="HAMAP" id="MF_00260">
    <property type="entry name" value="Porphobil_deam"/>
    <property type="match status" value="1"/>
</dbReference>
<evidence type="ECO:0000313" key="12">
    <source>
        <dbReference type="Proteomes" id="UP001053296"/>
    </source>
</evidence>
<comment type="similarity">
    <text evidence="3 8">Belongs to the HMBS family.</text>
</comment>
<protein>
    <recommendedName>
        <fullName evidence="8">Porphobilinogen deaminase</fullName>
        <shortName evidence="8">PBG</shortName>
        <ecNumber evidence="8">2.5.1.61</ecNumber>
    </recommendedName>
    <alternativeName>
        <fullName evidence="8">Hydroxymethylbilane synthase</fullName>
        <shortName evidence="8">HMBS</shortName>
    </alternativeName>
    <alternativeName>
        <fullName evidence="8">Pre-uroporphyrinogen synthase</fullName>
    </alternativeName>
</protein>
<proteinExistence type="inferred from homology"/>
<comment type="miscellaneous">
    <text evidence="8">The porphobilinogen subunits are added to the dipyrromethane group.</text>
</comment>
<dbReference type="SUPFAM" id="SSF54782">
    <property type="entry name" value="Porphobilinogen deaminase (hydroxymethylbilane synthase), C-terminal domain"/>
    <property type="match status" value="1"/>
</dbReference>
<gene>
    <name evidence="8 11" type="primary">hemC</name>
    <name evidence="11" type="ORF">PSDVSF_29000</name>
</gene>
<dbReference type="Pfam" id="PF01379">
    <property type="entry name" value="Porphobil_deam"/>
    <property type="match status" value="1"/>
</dbReference>
<dbReference type="CDD" id="cd13646">
    <property type="entry name" value="PBP2_EcHMBS_like"/>
    <property type="match status" value="1"/>
</dbReference>
<dbReference type="Gene3D" id="3.30.160.40">
    <property type="entry name" value="Porphobilinogen deaminase, C-terminal domain"/>
    <property type="match status" value="1"/>
</dbReference>
<evidence type="ECO:0000256" key="3">
    <source>
        <dbReference type="ARBA" id="ARBA00005638"/>
    </source>
</evidence>
<dbReference type="InterPro" id="IPR022417">
    <property type="entry name" value="Porphobilin_deaminase_N"/>
</dbReference>